<dbReference type="InterPro" id="IPR051311">
    <property type="entry name" value="DedA_domain"/>
</dbReference>
<dbReference type="AlphaFoldDB" id="A0A1H8QJ78"/>
<feature type="transmembrane region" description="Helical" evidence="1">
    <location>
        <begin position="172"/>
        <end position="191"/>
    </location>
</feature>
<dbReference type="Pfam" id="PF09335">
    <property type="entry name" value="VTT_dom"/>
    <property type="match status" value="1"/>
</dbReference>
<organism evidence="3 4">
    <name type="scientific">Aquisalimonas asiatica</name>
    <dbReference type="NCBI Taxonomy" id="406100"/>
    <lineage>
        <taxon>Bacteria</taxon>
        <taxon>Pseudomonadati</taxon>
        <taxon>Pseudomonadota</taxon>
        <taxon>Gammaproteobacteria</taxon>
        <taxon>Chromatiales</taxon>
        <taxon>Ectothiorhodospiraceae</taxon>
        <taxon>Aquisalimonas</taxon>
    </lineage>
</organism>
<feature type="transmembrane region" description="Helical" evidence="1">
    <location>
        <begin position="58"/>
        <end position="81"/>
    </location>
</feature>
<reference evidence="3 4" key="1">
    <citation type="submission" date="2016-10" db="EMBL/GenBank/DDBJ databases">
        <authorList>
            <person name="de Groot N.N."/>
        </authorList>
    </citation>
    <scope>NUCLEOTIDE SEQUENCE [LARGE SCALE GENOMIC DNA]</scope>
    <source>
        <strain evidence="3 4">CGMCC 1.6291</strain>
    </source>
</reference>
<dbReference type="OrthoDB" id="9810270at2"/>
<dbReference type="EMBL" id="FOEG01000001">
    <property type="protein sequence ID" value="SEO53833.1"/>
    <property type="molecule type" value="Genomic_DNA"/>
</dbReference>
<keyword evidence="1" id="KW-0472">Membrane</keyword>
<evidence type="ECO:0000256" key="1">
    <source>
        <dbReference type="SAM" id="Phobius"/>
    </source>
</evidence>
<proteinExistence type="predicted"/>
<dbReference type="GO" id="GO:0005886">
    <property type="term" value="C:plasma membrane"/>
    <property type="evidence" value="ECO:0007669"/>
    <property type="project" value="UniProtKB-ARBA"/>
</dbReference>
<evidence type="ECO:0000313" key="3">
    <source>
        <dbReference type="EMBL" id="SEO53833.1"/>
    </source>
</evidence>
<evidence type="ECO:0000259" key="2">
    <source>
        <dbReference type="Pfam" id="PF09335"/>
    </source>
</evidence>
<feature type="transmembrane region" description="Helical" evidence="1">
    <location>
        <begin position="102"/>
        <end position="120"/>
    </location>
</feature>
<dbReference type="RefSeq" id="WP_091639786.1">
    <property type="nucleotide sequence ID" value="NZ_FOEG01000001.1"/>
</dbReference>
<feature type="domain" description="VTT" evidence="2">
    <location>
        <begin position="39"/>
        <end position="157"/>
    </location>
</feature>
<gene>
    <name evidence="3" type="ORF">SAMN04488052_101597</name>
</gene>
<dbReference type="PANTHER" id="PTHR42709">
    <property type="entry name" value="ALKALINE PHOSPHATASE LIKE PROTEIN"/>
    <property type="match status" value="1"/>
</dbReference>
<sequence length="193" mass="21241">MNGPFTRLYTFTLRLAAHRHAPRYLAGLSFAESSFFPIPPDVMLMPMALAQPRNAMRFALITTIASVLGGVLGYIIGYFAMELVEPWIVSAGYGGALEQAREWFLIYGFWVVLIAGFSPVPYKAFTLAAGGLALPLLPFVLASIVGRGSRFFLVAALVGWGGPKVEPYLKQYLDWIGWATVALLVVAYFVYLH</sequence>
<evidence type="ECO:0000313" key="4">
    <source>
        <dbReference type="Proteomes" id="UP000199657"/>
    </source>
</evidence>
<dbReference type="PANTHER" id="PTHR42709:SF11">
    <property type="entry name" value="DEDA FAMILY PROTEIN"/>
    <property type="match status" value="1"/>
</dbReference>
<keyword evidence="1" id="KW-1133">Transmembrane helix</keyword>
<dbReference type="Proteomes" id="UP000199657">
    <property type="component" value="Unassembled WGS sequence"/>
</dbReference>
<feature type="transmembrane region" description="Helical" evidence="1">
    <location>
        <begin position="132"/>
        <end position="160"/>
    </location>
</feature>
<name>A0A1H8QJ78_9GAMM</name>
<accession>A0A1H8QJ78</accession>
<keyword evidence="1" id="KW-0812">Transmembrane</keyword>
<dbReference type="STRING" id="406100.SAMN04488052_101597"/>
<dbReference type="InterPro" id="IPR032816">
    <property type="entry name" value="VTT_dom"/>
</dbReference>
<protein>
    <submittedName>
        <fullName evidence="3">Membrane protein YqaA, SNARE-associated domain</fullName>
    </submittedName>
</protein>
<keyword evidence="4" id="KW-1185">Reference proteome</keyword>